<keyword evidence="6" id="KW-1185">Reference proteome</keyword>
<dbReference type="InterPro" id="IPR049625">
    <property type="entry name" value="Glyco_transf_61_cat"/>
</dbReference>
<dbReference type="Pfam" id="PF04577">
    <property type="entry name" value="Glyco_transf_61"/>
    <property type="match status" value="1"/>
</dbReference>
<dbReference type="EMBL" id="LGRX02000792">
    <property type="protein sequence ID" value="KAK3287578.1"/>
    <property type="molecule type" value="Genomic_DNA"/>
</dbReference>
<evidence type="ECO:0000313" key="6">
    <source>
        <dbReference type="Proteomes" id="UP001190700"/>
    </source>
</evidence>
<keyword evidence="3" id="KW-0325">Glycoprotein</keyword>
<dbReference type="GO" id="GO:0016763">
    <property type="term" value="F:pentosyltransferase activity"/>
    <property type="evidence" value="ECO:0007669"/>
    <property type="project" value="UniProtKB-ARBA"/>
</dbReference>
<keyword evidence="2" id="KW-0808">Transferase</keyword>
<comment type="caution">
    <text evidence="5">The sequence shown here is derived from an EMBL/GenBank/DDBJ whole genome shotgun (WGS) entry which is preliminary data.</text>
</comment>
<dbReference type="InterPro" id="IPR007657">
    <property type="entry name" value="Glycosyltransferase_61"/>
</dbReference>
<dbReference type="AlphaFoldDB" id="A0AAE0H0E6"/>
<keyword evidence="1" id="KW-0328">Glycosyltransferase</keyword>
<reference evidence="5 6" key="1">
    <citation type="journal article" date="2015" name="Genome Biol. Evol.">
        <title>Comparative Genomics of a Bacterivorous Green Alga Reveals Evolutionary Causalities and Consequences of Phago-Mixotrophic Mode of Nutrition.</title>
        <authorList>
            <person name="Burns J.A."/>
            <person name="Paasch A."/>
            <person name="Narechania A."/>
            <person name="Kim E."/>
        </authorList>
    </citation>
    <scope>NUCLEOTIDE SEQUENCE [LARGE SCALE GENOMIC DNA]</scope>
    <source>
        <strain evidence="5 6">PLY_AMNH</strain>
    </source>
</reference>
<name>A0AAE0H0E6_9CHLO</name>
<gene>
    <name evidence="5" type="ORF">CYMTET_4927</name>
</gene>
<sequence>MVSPQRTQLRSLDNLISMERKMLRHGLARPDMTAQELREFTKTIRAHLNLPALVLPPTRPLITLISRARSPNTKNASKPRRYIINEADIAHKLRFDTSLDVQLVNLETLSIKEQITLMGRTSVLFGVHSSALLHVAWMRPGSAVVQLHLPNTQLGSHAHVQRDGILSWYSGVHPSIIMNIENLAEKAGVRYFDCWPNKTVGASKKVSECSSKKTLSMPCLSVVQQEEIIFRETDSIIVDSEHVADLISKLAALV</sequence>
<proteinExistence type="predicted"/>
<feature type="domain" description="Glycosyltransferase 61 catalytic" evidence="4">
    <location>
        <begin position="31"/>
        <end position="145"/>
    </location>
</feature>
<evidence type="ECO:0000259" key="4">
    <source>
        <dbReference type="Pfam" id="PF04577"/>
    </source>
</evidence>
<evidence type="ECO:0000256" key="3">
    <source>
        <dbReference type="ARBA" id="ARBA00023180"/>
    </source>
</evidence>
<organism evidence="5 6">
    <name type="scientific">Cymbomonas tetramitiformis</name>
    <dbReference type="NCBI Taxonomy" id="36881"/>
    <lineage>
        <taxon>Eukaryota</taxon>
        <taxon>Viridiplantae</taxon>
        <taxon>Chlorophyta</taxon>
        <taxon>Pyramimonadophyceae</taxon>
        <taxon>Pyramimonadales</taxon>
        <taxon>Pyramimonadaceae</taxon>
        <taxon>Cymbomonas</taxon>
    </lineage>
</organism>
<evidence type="ECO:0000256" key="1">
    <source>
        <dbReference type="ARBA" id="ARBA00022676"/>
    </source>
</evidence>
<dbReference type="GO" id="GO:0005794">
    <property type="term" value="C:Golgi apparatus"/>
    <property type="evidence" value="ECO:0007669"/>
    <property type="project" value="UniProtKB-ARBA"/>
</dbReference>
<dbReference type="Proteomes" id="UP001190700">
    <property type="component" value="Unassembled WGS sequence"/>
</dbReference>
<dbReference type="PANTHER" id="PTHR20961">
    <property type="entry name" value="GLYCOSYLTRANSFERASE"/>
    <property type="match status" value="1"/>
</dbReference>
<evidence type="ECO:0000313" key="5">
    <source>
        <dbReference type="EMBL" id="KAK3287578.1"/>
    </source>
</evidence>
<evidence type="ECO:0000256" key="2">
    <source>
        <dbReference type="ARBA" id="ARBA00022679"/>
    </source>
</evidence>
<protein>
    <recommendedName>
        <fullName evidence="4">Glycosyltransferase 61 catalytic domain-containing protein</fullName>
    </recommendedName>
</protein>
<accession>A0AAE0H0E6</accession>